<accession>A0ABQ0J6M3</accession>
<organism evidence="2 3">
    <name type="scientific">Vibrio variabilis</name>
    <dbReference type="NCBI Taxonomy" id="990271"/>
    <lineage>
        <taxon>Bacteria</taxon>
        <taxon>Pseudomonadati</taxon>
        <taxon>Pseudomonadota</taxon>
        <taxon>Gammaproteobacteria</taxon>
        <taxon>Vibrionales</taxon>
        <taxon>Vibrionaceae</taxon>
        <taxon>Vibrio</taxon>
    </lineage>
</organism>
<reference evidence="3" key="1">
    <citation type="submission" date="2014-09" db="EMBL/GenBank/DDBJ databases">
        <title>Vibrio variabilis JCM 19239. (C206) whole genome shotgun sequence.</title>
        <authorList>
            <person name="Sawabe T."/>
            <person name="Meirelles P."/>
            <person name="Nakanishi M."/>
            <person name="Sayaka M."/>
            <person name="Hattori M."/>
            <person name="Ohkuma M."/>
        </authorList>
    </citation>
    <scope>NUCLEOTIDE SEQUENCE [LARGE SCALE GENOMIC DNA]</scope>
    <source>
        <strain evidence="3">JCM 19239</strain>
    </source>
</reference>
<keyword evidence="1" id="KW-0472">Membrane</keyword>
<dbReference type="Pfam" id="PF13347">
    <property type="entry name" value="MFS_2"/>
    <property type="match status" value="1"/>
</dbReference>
<dbReference type="InterPro" id="IPR036259">
    <property type="entry name" value="MFS_trans_sf"/>
</dbReference>
<comment type="caution">
    <text evidence="2">The sequence shown here is derived from an EMBL/GenBank/DDBJ whole genome shotgun (WGS) entry which is preliminary data.</text>
</comment>
<proteinExistence type="predicted"/>
<reference evidence="3" key="2">
    <citation type="submission" date="2014-09" db="EMBL/GenBank/DDBJ databases">
        <authorList>
            <consortium name="NBRP consortium"/>
            <person name="Sawabe T."/>
            <person name="Meirelles P."/>
            <person name="Nakanishi M."/>
            <person name="Sayaka M."/>
            <person name="Hattori M."/>
            <person name="Ohkuma M."/>
        </authorList>
    </citation>
    <scope>NUCLEOTIDE SEQUENCE [LARGE SCALE GENOMIC DNA]</scope>
    <source>
        <strain evidence="3">JCM 19239</strain>
    </source>
</reference>
<evidence type="ECO:0000256" key="1">
    <source>
        <dbReference type="SAM" id="Phobius"/>
    </source>
</evidence>
<name>A0ABQ0J6M3_9VIBR</name>
<evidence type="ECO:0000313" key="3">
    <source>
        <dbReference type="Proteomes" id="UP000029223"/>
    </source>
</evidence>
<gene>
    <name evidence="2" type="ORF">JCM19239_1875</name>
</gene>
<keyword evidence="1" id="KW-0812">Transmembrane</keyword>
<protein>
    <submittedName>
        <fullName evidence="2">Uncharacterized protein</fullName>
    </submittedName>
</protein>
<dbReference type="PANTHER" id="PTHR23528">
    <property type="match status" value="1"/>
</dbReference>
<dbReference type="Proteomes" id="UP000029223">
    <property type="component" value="Unassembled WGS sequence"/>
</dbReference>
<keyword evidence="1" id="KW-1133">Transmembrane helix</keyword>
<keyword evidence="3" id="KW-1185">Reference proteome</keyword>
<feature type="transmembrane region" description="Helical" evidence="1">
    <location>
        <begin position="20"/>
        <end position="40"/>
    </location>
</feature>
<dbReference type="Gene3D" id="1.20.1250.20">
    <property type="entry name" value="MFS general substrate transporter like domains"/>
    <property type="match status" value="1"/>
</dbReference>
<evidence type="ECO:0000313" key="2">
    <source>
        <dbReference type="EMBL" id="GAL24421.1"/>
    </source>
</evidence>
<dbReference type="PANTHER" id="PTHR23528:SF1">
    <property type="entry name" value="MAJOR FACILITATOR SUPERFAMILY (MFS) PROFILE DOMAIN-CONTAINING PROTEIN"/>
    <property type="match status" value="1"/>
</dbReference>
<sequence>MLPNHIAQIDPENKANNLAYVMTVALLFTIFAQAIAGAFSDRWRSKWGRRSPWIAGGALAGRSPFMAFLP</sequence>
<dbReference type="EMBL" id="BBMS01000004">
    <property type="protein sequence ID" value="GAL24421.1"/>
    <property type="molecule type" value="Genomic_DNA"/>
</dbReference>
<dbReference type="SUPFAM" id="SSF103473">
    <property type="entry name" value="MFS general substrate transporter"/>
    <property type="match status" value="1"/>
</dbReference>